<protein>
    <submittedName>
        <fullName evidence="2">Uncharacterized protein</fullName>
    </submittedName>
</protein>
<feature type="region of interest" description="Disordered" evidence="1">
    <location>
        <begin position="30"/>
        <end position="50"/>
    </location>
</feature>
<feature type="region of interest" description="Disordered" evidence="1">
    <location>
        <begin position="62"/>
        <end position="85"/>
    </location>
</feature>
<dbReference type="Proteomes" id="UP000823561">
    <property type="component" value="Chromosome 17"/>
</dbReference>
<gene>
    <name evidence="2" type="ORF">AALO_G00225970</name>
</gene>
<proteinExistence type="predicted"/>
<organism evidence="2 3">
    <name type="scientific">Alosa alosa</name>
    <name type="common">allis shad</name>
    <dbReference type="NCBI Taxonomy" id="278164"/>
    <lineage>
        <taxon>Eukaryota</taxon>
        <taxon>Metazoa</taxon>
        <taxon>Chordata</taxon>
        <taxon>Craniata</taxon>
        <taxon>Vertebrata</taxon>
        <taxon>Euteleostomi</taxon>
        <taxon>Actinopterygii</taxon>
        <taxon>Neopterygii</taxon>
        <taxon>Teleostei</taxon>
        <taxon>Clupei</taxon>
        <taxon>Clupeiformes</taxon>
        <taxon>Clupeoidei</taxon>
        <taxon>Clupeidae</taxon>
        <taxon>Alosa</taxon>
    </lineage>
</organism>
<comment type="caution">
    <text evidence="2">The sequence shown here is derived from an EMBL/GenBank/DDBJ whole genome shotgun (WGS) entry which is preliminary data.</text>
</comment>
<reference evidence="2 3" key="1">
    <citation type="submission" date="2020-10" db="EMBL/GenBank/DDBJ databases">
        <title>Chromosome-scale genome assembly of the Allis shad, Alosa alosa.</title>
        <authorList>
            <person name="Margot Z."/>
            <person name="Christophe K."/>
            <person name="Cabau C."/>
            <person name="Louis A."/>
            <person name="Berthelot C."/>
            <person name="Parey E."/>
            <person name="Roest Crollius H."/>
            <person name="Montfort J."/>
            <person name="Robinson-Rechavi M."/>
            <person name="Bucao C."/>
            <person name="Bouchez O."/>
            <person name="Gislard M."/>
            <person name="Lluch J."/>
            <person name="Milhes M."/>
            <person name="Lampietro C."/>
            <person name="Lopez Roques C."/>
            <person name="Donnadieu C."/>
            <person name="Braasch I."/>
            <person name="Desvignes T."/>
            <person name="Postlethwait J."/>
            <person name="Bobe J."/>
            <person name="Guiguen Y."/>
        </authorList>
    </citation>
    <scope>NUCLEOTIDE SEQUENCE [LARGE SCALE GENOMIC DNA]</scope>
    <source>
        <strain evidence="2">M-15738</strain>
        <tissue evidence="2">Blood</tissue>
    </source>
</reference>
<keyword evidence="3" id="KW-1185">Reference proteome</keyword>
<dbReference type="EMBL" id="JADWDJ010000017">
    <property type="protein sequence ID" value="KAG5267806.1"/>
    <property type="molecule type" value="Genomic_DNA"/>
</dbReference>
<evidence type="ECO:0000256" key="1">
    <source>
        <dbReference type="SAM" id="MobiDB-lite"/>
    </source>
</evidence>
<dbReference type="AlphaFoldDB" id="A0AAV6G588"/>
<evidence type="ECO:0000313" key="3">
    <source>
        <dbReference type="Proteomes" id="UP000823561"/>
    </source>
</evidence>
<evidence type="ECO:0000313" key="2">
    <source>
        <dbReference type="EMBL" id="KAG5267806.1"/>
    </source>
</evidence>
<sequence length="139" mass="17028">MAHMKRFAGIPMSKSMREICKEEDYIFLEKQGDPDADDQDAGFSDSEFREKREDRIRRKLEREQQEQERLKEVERQRKEKEEQWRKHVAELASKQENTLRDRALRLRDFRNFQRKVLVEELGRDPECTREMVDQLLIRM</sequence>
<name>A0AAV6G588_9TELE</name>
<accession>A0AAV6G588</accession>